<dbReference type="FunFam" id="1.20.1250.20:FF:000013">
    <property type="entry name" value="MFS general substrate transporter"/>
    <property type="match status" value="1"/>
</dbReference>
<evidence type="ECO:0000256" key="1">
    <source>
        <dbReference type="ARBA" id="ARBA00004141"/>
    </source>
</evidence>
<organism evidence="8 9">
    <name type="scientific">Trichoderma guizhouense</name>
    <dbReference type="NCBI Taxonomy" id="1491466"/>
    <lineage>
        <taxon>Eukaryota</taxon>
        <taxon>Fungi</taxon>
        <taxon>Dikarya</taxon>
        <taxon>Ascomycota</taxon>
        <taxon>Pezizomycotina</taxon>
        <taxon>Sordariomycetes</taxon>
        <taxon>Hypocreomycetidae</taxon>
        <taxon>Hypocreales</taxon>
        <taxon>Hypocreaceae</taxon>
        <taxon>Trichoderma</taxon>
    </lineage>
</organism>
<feature type="transmembrane region" description="Helical" evidence="7">
    <location>
        <begin position="147"/>
        <end position="165"/>
    </location>
</feature>
<dbReference type="SUPFAM" id="SSF103473">
    <property type="entry name" value="MFS general substrate transporter"/>
    <property type="match status" value="1"/>
</dbReference>
<feature type="transmembrane region" description="Helical" evidence="7">
    <location>
        <begin position="172"/>
        <end position="195"/>
    </location>
</feature>
<dbReference type="PANTHER" id="PTHR43791">
    <property type="entry name" value="PERMEASE-RELATED"/>
    <property type="match status" value="1"/>
</dbReference>
<dbReference type="PANTHER" id="PTHR43791:SF21">
    <property type="entry name" value="MAJOR FACILITATOR SUPERFAMILY (MFS) PROFILE DOMAIN-CONTAINING PROTEIN"/>
    <property type="match status" value="1"/>
</dbReference>
<dbReference type="AlphaFoldDB" id="A0A1T3C9F1"/>
<evidence type="ECO:0000256" key="4">
    <source>
        <dbReference type="ARBA" id="ARBA00022989"/>
    </source>
</evidence>
<proteinExistence type="predicted"/>
<dbReference type="InterPro" id="IPR011701">
    <property type="entry name" value="MFS"/>
</dbReference>
<evidence type="ECO:0000256" key="6">
    <source>
        <dbReference type="SAM" id="MobiDB-lite"/>
    </source>
</evidence>
<dbReference type="Proteomes" id="UP000191004">
    <property type="component" value="Unassembled WGS sequence"/>
</dbReference>
<feature type="transmembrane region" description="Helical" evidence="7">
    <location>
        <begin position="347"/>
        <end position="368"/>
    </location>
</feature>
<gene>
    <name evidence="8" type="ORF">A0O28_0046350</name>
</gene>
<evidence type="ECO:0000256" key="5">
    <source>
        <dbReference type="ARBA" id="ARBA00023136"/>
    </source>
</evidence>
<feature type="transmembrane region" description="Helical" evidence="7">
    <location>
        <begin position="117"/>
        <end position="135"/>
    </location>
</feature>
<dbReference type="GO" id="GO:0022857">
    <property type="term" value="F:transmembrane transporter activity"/>
    <property type="evidence" value="ECO:0007669"/>
    <property type="project" value="InterPro"/>
</dbReference>
<dbReference type="EMBL" id="LVVK01000022">
    <property type="protein sequence ID" value="OPB37722.1"/>
    <property type="molecule type" value="Genomic_DNA"/>
</dbReference>
<evidence type="ECO:0000256" key="3">
    <source>
        <dbReference type="ARBA" id="ARBA00022692"/>
    </source>
</evidence>
<dbReference type="InterPro" id="IPR036259">
    <property type="entry name" value="MFS_trans_sf"/>
</dbReference>
<evidence type="ECO:0000256" key="2">
    <source>
        <dbReference type="ARBA" id="ARBA00022448"/>
    </source>
</evidence>
<feature type="transmembrane region" description="Helical" evidence="7">
    <location>
        <begin position="438"/>
        <end position="457"/>
    </location>
</feature>
<feature type="transmembrane region" description="Helical" evidence="7">
    <location>
        <begin position="407"/>
        <end position="426"/>
    </location>
</feature>
<comment type="caution">
    <text evidence="8">The sequence shown here is derived from an EMBL/GenBank/DDBJ whole genome shotgun (WGS) entry which is preliminary data.</text>
</comment>
<dbReference type="Gene3D" id="1.20.1250.20">
    <property type="entry name" value="MFS general substrate transporter like domains"/>
    <property type="match status" value="2"/>
</dbReference>
<keyword evidence="5 7" id="KW-0472">Membrane</keyword>
<evidence type="ECO:0000313" key="8">
    <source>
        <dbReference type="EMBL" id="OPB37722.1"/>
    </source>
</evidence>
<keyword evidence="4 7" id="KW-1133">Transmembrane helix</keyword>
<dbReference type="GO" id="GO:0016020">
    <property type="term" value="C:membrane"/>
    <property type="evidence" value="ECO:0007669"/>
    <property type="project" value="UniProtKB-SubCell"/>
</dbReference>
<feature type="transmembrane region" description="Helical" evidence="7">
    <location>
        <begin position="374"/>
        <end position="395"/>
    </location>
</feature>
<evidence type="ECO:0000256" key="7">
    <source>
        <dbReference type="SAM" id="Phobius"/>
    </source>
</evidence>
<dbReference type="OrthoDB" id="2985014at2759"/>
<feature type="transmembrane region" description="Helical" evidence="7">
    <location>
        <begin position="207"/>
        <end position="229"/>
    </location>
</feature>
<feature type="transmembrane region" description="Helical" evidence="7">
    <location>
        <begin position="275"/>
        <end position="297"/>
    </location>
</feature>
<keyword evidence="2" id="KW-0813">Transport</keyword>
<dbReference type="Pfam" id="PF07690">
    <property type="entry name" value="MFS_1"/>
    <property type="match status" value="1"/>
</dbReference>
<protein>
    <submittedName>
        <fullName evidence="8">MFS transporter</fullName>
    </submittedName>
</protein>
<sequence>MTSMAHLVHKSGSEKPGCESPSVTFEEASGKGHSMMFSKSPQFDDSRVAASESGPIGFVPSSPEEAELSRRVNRKMDFAMLPLLSLVYLFNGLDKGNIGNAETQGFTKAIGAEPADLNLAVSLFFITFVLFQPPSAAMGRWVGPQNWIPFLAFSWGALTIGQAFIKGRGSLIAIRLVIGLFEAGFYPTCVSYLSFFYGRFDLAVRVAIFYGQYAIAGAFSGAICSAWFLKQEEREFAAERMRRDTALFVQHEYGKDGMEKDRLSRRDAIEAVKDWKFYGVIFFNICASVPTQAFSIFLPLVLQGLGFESIHANLMTVPPYVCGAVGLYIFALSSDHRQVTSKQHERGWHIVASIAIGIIGLILTVTVKASGGKYAGLCILLFGCYVSAPLTVAWLSGNTPEPGKRTLILGANGFGNLAGIIGAQIFGAKFGPSYTTSFYITLGIAIVALLGYTGYRFSLAAANRYKKDKMAQMTSEELERERTDHIRYGDRKYTFIYGL</sequence>
<evidence type="ECO:0000313" key="9">
    <source>
        <dbReference type="Proteomes" id="UP000191004"/>
    </source>
</evidence>
<feature type="transmembrane region" description="Helical" evidence="7">
    <location>
        <begin position="317"/>
        <end position="335"/>
    </location>
</feature>
<reference evidence="8 9" key="1">
    <citation type="submission" date="2016-04" db="EMBL/GenBank/DDBJ databases">
        <title>Multiple horizontal gene transfer events from other fungi enriched the ability of the initially mycotrophic fungus Trichoderma (Ascomycota) to feed on dead plant biomass.</title>
        <authorList>
            <person name="Atanasova L."/>
            <person name="Chenthamara K."/>
            <person name="Zhang J."/>
            <person name="Grujic M."/>
            <person name="Henrissat B."/>
            <person name="Kuo A."/>
            <person name="Aertz A."/>
            <person name="Salamov A."/>
            <person name="Lipzen A."/>
            <person name="Labutti K."/>
            <person name="Barry K."/>
            <person name="Miao Y."/>
            <person name="Rahimi M.J."/>
            <person name="Shen Q."/>
            <person name="Grigoriev I.V."/>
            <person name="Kubicek C.P."/>
            <person name="Druzhinina I.S."/>
        </authorList>
    </citation>
    <scope>NUCLEOTIDE SEQUENCE [LARGE SCALE GENOMIC DNA]</scope>
    <source>
        <strain evidence="8 9">NJAU 4742</strain>
    </source>
</reference>
<feature type="region of interest" description="Disordered" evidence="6">
    <location>
        <begin position="1"/>
        <end position="36"/>
    </location>
</feature>
<keyword evidence="9" id="KW-1185">Reference proteome</keyword>
<accession>A0A1T3C9F1</accession>
<comment type="subcellular location">
    <subcellularLocation>
        <location evidence="1">Membrane</location>
        <topology evidence="1">Multi-pass membrane protein</topology>
    </subcellularLocation>
</comment>
<keyword evidence="3 7" id="KW-0812">Transmembrane</keyword>
<name>A0A1T3C9F1_9HYPO</name>